<dbReference type="InterPro" id="IPR036388">
    <property type="entry name" value="WH-like_DNA-bd_sf"/>
</dbReference>
<accession>A0ABV8Q1E1</accession>
<proteinExistence type="predicted"/>
<dbReference type="SUPFAM" id="SSF46785">
    <property type="entry name" value="Winged helix' DNA-binding domain"/>
    <property type="match status" value="1"/>
</dbReference>
<dbReference type="RefSeq" id="WP_390227105.1">
    <property type="nucleotide sequence ID" value="NZ_JBHSCN010000002.1"/>
</dbReference>
<evidence type="ECO:0000313" key="2">
    <source>
        <dbReference type="Proteomes" id="UP001595900"/>
    </source>
</evidence>
<dbReference type="EMBL" id="JBHSCN010000002">
    <property type="protein sequence ID" value="MFC4242291.1"/>
    <property type="molecule type" value="Genomic_DNA"/>
</dbReference>
<gene>
    <name evidence="1" type="ORF">ACFOYW_02820</name>
</gene>
<keyword evidence="2" id="KW-1185">Reference proteome</keyword>
<name>A0ABV8Q1E1_9MICO</name>
<reference evidence="2" key="1">
    <citation type="journal article" date="2019" name="Int. J. Syst. Evol. Microbiol.">
        <title>The Global Catalogue of Microorganisms (GCM) 10K type strain sequencing project: providing services to taxonomists for standard genome sequencing and annotation.</title>
        <authorList>
            <consortium name="The Broad Institute Genomics Platform"/>
            <consortium name="The Broad Institute Genome Sequencing Center for Infectious Disease"/>
            <person name="Wu L."/>
            <person name="Ma J."/>
        </authorList>
    </citation>
    <scope>NUCLEOTIDE SEQUENCE [LARGE SCALE GENOMIC DNA]</scope>
    <source>
        <strain evidence="2">CGMCC 1.10363</strain>
    </source>
</reference>
<comment type="caution">
    <text evidence="1">The sequence shown here is derived from an EMBL/GenBank/DDBJ whole genome shotgun (WGS) entry which is preliminary data.</text>
</comment>
<evidence type="ECO:0000313" key="1">
    <source>
        <dbReference type="EMBL" id="MFC4242291.1"/>
    </source>
</evidence>
<dbReference type="Proteomes" id="UP001595900">
    <property type="component" value="Unassembled WGS sequence"/>
</dbReference>
<evidence type="ECO:0008006" key="3">
    <source>
        <dbReference type="Google" id="ProtNLM"/>
    </source>
</evidence>
<protein>
    <recommendedName>
        <fullName evidence="3">Winged helix DNA-binding domain-containing protein</fullName>
    </recommendedName>
</protein>
<dbReference type="InterPro" id="IPR036390">
    <property type="entry name" value="WH_DNA-bd_sf"/>
</dbReference>
<dbReference type="Gene3D" id="1.10.10.10">
    <property type="entry name" value="Winged helix-like DNA-binding domain superfamily/Winged helix DNA-binding domain"/>
    <property type="match status" value="1"/>
</dbReference>
<organism evidence="1 2">
    <name type="scientific">Gryllotalpicola reticulitermitis</name>
    <dbReference type="NCBI Taxonomy" id="1184153"/>
    <lineage>
        <taxon>Bacteria</taxon>
        <taxon>Bacillati</taxon>
        <taxon>Actinomycetota</taxon>
        <taxon>Actinomycetes</taxon>
        <taxon>Micrococcales</taxon>
        <taxon>Microbacteriaceae</taxon>
        <taxon>Gryllotalpicola</taxon>
    </lineage>
</organism>
<sequence length="365" mass="38436">MGEQLHPALSQLLVAYLIEFDNAVEGWLPHRTSAFGEGGPPSPAPRGGHPFRRPWLVSVTTWQNLLRFLGDGGLPTAAARAASVDLAGVRRWGYVREEDDRVVLTWAGKMAHRIWSELEPAIERRWLERFGAERIAALRAGLEPFAASMTMRTPRGLPQLGFGNGGRASTPAGLEPAPPVSAGELDLGTLLARGVLASTLAYESGAELSAVLGFDLIEPVSEAGGELTRSQLVAASGLSTEAVTAFGGGLVRSGYLAEHRAGRAVAFTMTARGAEAAARHSEHALIADAVFGATLGADAAARLSAVVADIRSDTAALRQTLEPPRGAWRSRPPYAARTAVLLDDPAARLPRQAAVTHRGGFPDGA</sequence>